<dbReference type="PROSITE" id="PS50943">
    <property type="entry name" value="HTH_CROC1"/>
    <property type="match status" value="1"/>
</dbReference>
<proteinExistence type="predicted"/>
<dbReference type="PRINTS" id="PR00036">
    <property type="entry name" value="HTHLACI"/>
</dbReference>
<dbReference type="PANTHER" id="PTHR30146">
    <property type="entry name" value="LACI-RELATED TRANSCRIPTIONAL REPRESSOR"/>
    <property type="match status" value="1"/>
</dbReference>
<dbReference type="GO" id="GO:0000976">
    <property type="term" value="F:transcription cis-regulatory region binding"/>
    <property type="evidence" value="ECO:0007669"/>
    <property type="project" value="TreeGrafter"/>
</dbReference>
<name>A0A919RXM7_9CLOT</name>
<dbReference type="RefSeq" id="WP_212902911.1">
    <property type="nucleotide sequence ID" value="NZ_BOPZ01000005.1"/>
</dbReference>
<dbReference type="AlphaFoldDB" id="A0A919RXM7"/>
<dbReference type="SMART" id="SM00354">
    <property type="entry name" value="HTH_LACI"/>
    <property type="match status" value="1"/>
</dbReference>
<dbReference type="InterPro" id="IPR001387">
    <property type="entry name" value="Cro/C1-type_HTH"/>
</dbReference>
<evidence type="ECO:0000256" key="1">
    <source>
        <dbReference type="ARBA" id="ARBA00023015"/>
    </source>
</evidence>
<dbReference type="InterPro" id="IPR010982">
    <property type="entry name" value="Lambda_DNA-bd_dom_sf"/>
</dbReference>
<feature type="domain" description="HTH lacI-type" evidence="4">
    <location>
        <begin position="3"/>
        <end position="56"/>
    </location>
</feature>
<reference evidence="6" key="1">
    <citation type="submission" date="2021-03" db="EMBL/GenBank/DDBJ databases">
        <title>Taxonomic study of Clostridium polyendosporum from meadow-gley soil under rice.</title>
        <authorList>
            <person name="Kobayashi H."/>
            <person name="Tanizawa Y."/>
            <person name="Yagura M."/>
        </authorList>
    </citation>
    <scope>NUCLEOTIDE SEQUENCE</scope>
    <source>
        <strain evidence="6">JCM 30710</strain>
    </source>
</reference>
<dbReference type="SUPFAM" id="SSF53822">
    <property type="entry name" value="Periplasmic binding protein-like I"/>
    <property type="match status" value="1"/>
</dbReference>
<evidence type="ECO:0000259" key="5">
    <source>
        <dbReference type="PROSITE" id="PS50943"/>
    </source>
</evidence>
<dbReference type="InterPro" id="IPR001761">
    <property type="entry name" value="Peripla_BP/Lac1_sug-bd_dom"/>
</dbReference>
<dbReference type="PANTHER" id="PTHR30146:SF154">
    <property type="entry name" value="TRANSCRIPTION REGULATOR, MEMBER OF GALR FAMILY"/>
    <property type="match status" value="1"/>
</dbReference>
<keyword evidence="3" id="KW-0804">Transcription</keyword>
<accession>A0A919RXM7</accession>
<evidence type="ECO:0000313" key="6">
    <source>
        <dbReference type="EMBL" id="GIM28164.1"/>
    </source>
</evidence>
<dbReference type="PROSITE" id="PS00356">
    <property type="entry name" value="HTH_LACI_1"/>
    <property type="match status" value="1"/>
</dbReference>
<keyword evidence="1" id="KW-0805">Transcription regulation</keyword>
<evidence type="ECO:0000256" key="2">
    <source>
        <dbReference type="ARBA" id="ARBA00023125"/>
    </source>
</evidence>
<comment type="caution">
    <text evidence="6">The sequence shown here is derived from an EMBL/GenBank/DDBJ whole genome shotgun (WGS) entry which is preliminary data.</text>
</comment>
<dbReference type="GO" id="GO:0003700">
    <property type="term" value="F:DNA-binding transcription factor activity"/>
    <property type="evidence" value="ECO:0007669"/>
    <property type="project" value="TreeGrafter"/>
</dbReference>
<evidence type="ECO:0000313" key="7">
    <source>
        <dbReference type="Proteomes" id="UP000679179"/>
    </source>
</evidence>
<dbReference type="PROSITE" id="PS50932">
    <property type="entry name" value="HTH_LACI_2"/>
    <property type="match status" value="1"/>
</dbReference>
<organism evidence="6 7">
    <name type="scientific">Clostridium polyendosporum</name>
    <dbReference type="NCBI Taxonomy" id="69208"/>
    <lineage>
        <taxon>Bacteria</taxon>
        <taxon>Bacillati</taxon>
        <taxon>Bacillota</taxon>
        <taxon>Clostridia</taxon>
        <taxon>Eubacteriales</taxon>
        <taxon>Clostridiaceae</taxon>
        <taxon>Clostridium</taxon>
    </lineage>
</organism>
<dbReference type="CDD" id="cd01392">
    <property type="entry name" value="HTH_LacI"/>
    <property type="match status" value="1"/>
</dbReference>
<dbReference type="SUPFAM" id="SSF47413">
    <property type="entry name" value="lambda repressor-like DNA-binding domains"/>
    <property type="match status" value="1"/>
</dbReference>
<dbReference type="EMBL" id="BOPZ01000005">
    <property type="protein sequence ID" value="GIM28164.1"/>
    <property type="molecule type" value="Genomic_DNA"/>
</dbReference>
<evidence type="ECO:0000259" key="4">
    <source>
        <dbReference type="PROSITE" id="PS50932"/>
    </source>
</evidence>
<protein>
    <submittedName>
        <fullName evidence="6">LacI family transcriptional regulator</fullName>
    </submittedName>
</protein>
<dbReference type="InterPro" id="IPR000843">
    <property type="entry name" value="HTH_LacI"/>
</dbReference>
<dbReference type="Pfam" id="PF00356">
    <property type="entry name" value="LacI"/>
    <property type="match status" value="1"/>
</dbReference>
<dbReference type="Pfam" id="PF00532">
    <property type="entry name" value="Peripla_BP_1"/>
    <property type="match status" value="1"/>
</dbReference>
<dbReference type="CDD" id="cd01542">
    <property type="entry name" value="PBP1_TreR-like"/>
    <property type="match status" value="1"/>
</dbReference>
<dbReference type="Proteomes" id="UP000679179">
    <property type="component" value="Unassembled WGS sequence"/>
</dbReference>
<sequence>MKITISDIAKLAGVSKSTVSRYLNAGYVSIDAKSKIEQVIQETGYEPNKFAQNLKSKTSNFIGVIIPRLDSYAVAKTLIGIDEKLKENNYQMIISNTSQSIDREIESLYSFKKQKVAGIILLSTEITEKHQEAIDDIGIPIIVMGQEHYKYNCIVHDDFNAAYELTKYVISMGHKNIAYLGVPEKDISVGIKRKAGFTKAIKEANILNISYHTTNFAIEDALTTANTIIKKERPSLIFCATDNIALGTMKSIFLNGLKIPKDISVVGFGGYKISEIIHPSLTTVKFDYHGAGNTASNNIIKLIQGKNIDRVLVSNYEIIKRETVDKLL</sequence>
<feature type="domain" description="HTH cro/C1-type" evidence="5">
    <location>
        <begin position="2"/>
        <end position="50"/>
    </location>
</feature>
<dbReference type="InterPro" id="IPR028082">
    <property type="entry name" value="Peripla_BP_I"/>
</dbReference>
<keyword evidence="2" id="KW-0238">DNA-binding</keyword>
<keyword evidence="7" id="KW-1185">Reference proteome</keyword>
<dbReference type="Gene3D" id="3.40.50.2300">
    <property type="match status" value="2"/>
</dbReference>
<dbReference type="Gene3D" id="1.10.260.40">
    <property type="entry name" value="lambda repressor-like DNA-binding domains"/>
    <property type="match status" value="1"/>
</dbReference>
<gene>
    <name evidence="6" type="primary">scrR_1</name>
    <name evidence="6" type="ORF">CPJCM30710_08300</name>
</gene>
<evidence type="ECO:0000256" key="3">
    <source>
        <dbReference type="ARBA" id="ARBA00023163"/>
    </source>
</evidence>